<dbReference type="RefSeq" id="WP_021009402.1">
    <property type="nucleotide sequence ID" value="NZ_ASHR01000004.1"/>
</dbReference>
<accession>U1LDX8</accession>
<protein>
    <submittedName>
        <fullName evidence="1">Uncharacterized protein</fullName>
    </submittedName>
</protein>
<proteinExistence type="predicted"/>
<comment type="caution">
    <text evidence="1">The sequence shown here is derived from an EMBL/GenBank/DDBJ whole genome shotgun (WGS) entry which is preliminary data.</text>
</comment>
<reference evidence="1 2" key="1">
    <citation type="journal article" date="2013" name="Genome Announc.">
        <title>First draft genome sequence from a member of the genus agrococcus, isolated from modern microbialites.</title>
        <authorList>
            <person name="White R.A.III."/>
            <person name="Grassa C.J."/>
            <person name="Suttle C.A."/>
        </authorList>
    </citation>
    <scope>NUCLEOTIDE SEQUENCE [LARGE SCALE GENOMIC DNA]</scope>
    <source>
        <strain evidence="1 2">RW1</strain>
    </source>
</reference>
<gene>
    <name evidence="1" type="ORF">L332_13410</name>
</gene>
<keyword evidence="2" id="KW-1185">Reference proteome</keyword>
<dbReference type="AlphaFoldDB" id="U1LDX8"/>
<dbReference type="EMBL" id="ASHR01000004">
    <property type="protein sequence ID" value="ERG65433.1"/>
    <property type="molecule type" value="Genomic_DNA"/>
</dbReference>
<evidence type="ECO:0000313" key="1">
    <source>
        <dbReference type="EMBL" id="ERG65433.1"/>
    </source>
</evidence>
<sequence>MTFSSRHVAAVGLQIAFGWAFVESHIDEMAAMGGGLAKRGLSGDALVDAGRPSWTPFEPTAEVAGP</sequence>
<name>U1LDX8_9MICO</name>
<evidence type="ECO:0000313" key="2">
    <source>
        <dbReference type="Proteomes" id="UP000016462"/>
    </source>
</evidence>
<dbReference type="Proteomes" id="UP000016462">
    <property type="component" value="Unassembled WGS sequence"/>
</dbReference>
<organism evidence="1 2">
    <name type="scientific">Agrococcus pavilionensis RW1</name>
    <dbReference type="NCBI Taxonomy" id="1330458"/>
    <lineage>
        <taxon>Bacteria</taxon>
        <taxon>Bacillati</taxon>
        <taxon>Actinomycetota</taxon>
        <taxon>Actinomycetes</taxon>
        <taxon>Micrococcales</taxon>
        <taxon>Microbacteriaceae</taxon>
        <taxon>Agrococcus</taxon>
    </lineage>
</organism>